<evidence type="ECO:0000313" key="4">
    <source>
        <dbReference type="Proteomes" id="UP001219605"/>
    </source>
</evidence>
<evidence type="ECO:0000313" key="3">
    <source>
        <dbReference type="EMBL" id="WDZ84645.1"/>
    </source>
</evidence>
<feature type="compositionally biased region" description="Basic and acidic residues" evidence="1">
    <location>
        <begin position="1"/>
        <end position="14"/>
    </location>
</feature>
<protein>
    <recommendedName>
        <fullName evidence="5">DMSO/TMAO reductase YedYZ, heme-binding membrane subunit</fullName>
    </recommendedName>
</protein>
<evidence type="ECO:0000256" key="2">
    <source>
        <dbReference type="SAM" id="Phobius"/>
    </source>
</evidence>
<accession>A0ABY7ZP11</accession>
<feature type="region of interest" description="Disordered" evidence="1">
    <location>
        <begin position="1"/>
        <end position="26"/>
    </location>
</feature>
<feature type="region of interest" description="Disordered" evidence="1">
    <location>
        <begin position="231"/>
        <end position="250"/>
    </location>
</feature>
<name>A0ABY7ZP11_9ACTN</name>
<dbReference type="Proteomes" id="UP001219605">
    <property type="component" value="Chromosome"/>
</dbReference>
<keyword evidence="2" id="KW-0812">Transmembrane</keyword>
<dbReference type="EMBL" id="CP118615">
    <property type="protein sequence ID" value="WDZ84645.1"/>
    <property type="molecule type" value="Genomic_DNA"/>
</dbReference>
<gene>
    <name evidence="3" type="ORF">PVK37_30160</name>
</gene>
<dbReference type="RefSeq" id="WP_275031228.1">
    <property type="nucleotide sequence ID" value="NZ_CP118615.1"/>
</dbReference>
<feature type="compositionally biased region" description="Low complexity" evidence="1">
    <location>
        <begin position="472"/>
        <end position="486"/>
    </location>
</feature>
<feature type="transmembrane region" description="Helical" evidence="2">
    <location>
        <begin position="206"/>
        <end position="225"/>
    </location>
</feature>
<feature type="transmembrane region" description="Helical" evidence="2">
    <location>
        <begin position="106"/>
        <end position="128"/>
    </location>
</feature>
<evidence type="ECO:0008006" key="5">
    <source>
        <dbReference type="Google" id="ProtNLM"/>
    </source>
</evidence>
<reference evidence="3 4" key="1">
    <citation type="submission" date="2023-02" db="EMBL/GenBank/DDBJ databases">
        <authorList>
            <person name="Mo P."/>
        </authorList>
    </citation>
    <scope>NUCLEOTIDE SEQUENCE [LARGE SCALE GENOMIC DNA]</scope>
    <source>
        <strain evidence="3 4">HUAS 3</strain>
    </source>
</reference>
<feature type="compositionally biased region" description="Basic and acidic residues" evidence="1">
    <location>
        <begin position="303"/>
        <end position="348"/>
    </location>
</feature>
<proteinExistence type="predicted"/>
<feature type="compositionally biased region" description="Basic and acidic residues" evidence="1">
    <location>
        <begin position="418"/>
        <end position="430"/>
    </location>
</feature>
<organism evidence="3 4">
    <name type="scientific">Micromonospora cathayae</name>
    <dbReference type="NCBI Taxonomy" id="3028804"/>
    <lineage>
        <taxon>Bacteria</taxon>
        <taxon>Bacillati</taxon>
        <taxon>Actinomycetota</taxon>
        <taxon>Actinomycetes</taxon>
        <taxon>Micromonosporales</taxon>
        <taxon>Micromonosporaceae</taxon>
        <taxon>Micromonospora</taxon>
    </lineage>
</organism>
<feature type="region of interest" description="Disordered" evidence="1">
    <location>
        <begin position="467"/>
        <end position="522"/>
    </location>
</feature>
<feature type="compositionally biased region" description="Polar residues" evidence="1">
    <location>
        <begin position="446"/>
        <end position="455"/>
    </location>
</feature>
<evidence type="ECO:0000256" key="1">
    <source>
        <dbReference type="SAM" id="MobiDB-lite"/>
    </source>
</evidence>
<keyword evidence="4" id="KW-1185">Reference proteome</keyword>
<feature type="transmembrane region" description="Helical" evidence="2">
    <location>
        <begin position="26"/>
        <end position="44"/>
    </location>
</feature>
<feature type="transmembrane region" description="Helical" evidence="2">
    <location>
        <begin position="173"/>
        <end position="194"/>
    </location>
</feature>
<feature type="transmembrane region" description="Helical" evidence="2">
    <location>
        <begin position="140"/>
        <end position="161"/>
    </location>
</feature>
<feature type="region of interest" description="Disordered" evidence="1">
    <location>
        <begin position="255"/>
        <end position="455"/>
    </location>
</feature>
<sequence length="564" mass="60114">MARAEQKRRADNVRIRRTSRGTPNRSGPALTLLAASVLAAAWAGGMLTGAGRTAYTYLFFFTEFYAGVVTLVALSLTVLLGLLATDRLVLLVPHRVLMQSAHRTTGIIGVSGLVLHVLTKIATGRAAATDAAVPFLGGRGLYVGLGTVAALLMVSVLWTGLVRARFAGVGPKWLWRSLHATAYLSWPFSLLHGLGAGRPPATWVTVSYLACVLLVVVALLVRLSVSLGRRRRERAQHTAPTRAVAGRADERASLRVRLTRRRGADPATAPARGRSVRRTADWTEHPAPASGRRAGRVTASGRPADRDPVSGRRAERVTTERGRSERVTADRGRSERVAGDDRSTDRADRRSRRFAVPVVPPPGTVAGMGAVGRRRRRAEEATDGPLRTPTFEPVPEPAREAVGRRRRVASPPAAARHAVPEHGRPDRVSEAEAPWDSPTRWAGRDSTGTGSVSIGGNASAGTSGFAGDGVPAAGSLSAAGSFSVGGRHSADEDAPDLVTDYWRPPARYVPDDTPLPPDDTPTLVDLAARRARRAAGESRSARRRRAHADAVDGAYWAGLRGEAK</sequence>
<keyword evidence="2" id="KW-0472">Membrane</keyword>
<keyword evidence="2" id="KW-1133">Transmembrane helix</keyword>
<feature type="transmembrane region" description="Helical" evidence="2">
    <location>
        <begin position="64"/>
        <end position="85"/>
    </location>
</feature>